<dbReference type="EMBL" id="LNXV01000029">
    <property type="protein sequence ID" value="KTC81255.1"/>
    <property type="molecule type" value="Genomic_DNA"/>
</dbReference>
<feature type="transmembrane region" description="Helical" evidence="1">
    <location>
        <begin position="119"/>
        <end position="138"/>
    </location>
</feature>
<evidence type="ECO:0000256" key="1">
    <source>
        <dbReference type="SAM" id="Phobius"/>
    </source>
</evidence>
<keyword evidence="1" id="KW-1133">Transmembrane helix</keyword>
<evidence type="ECO:0000259" key="2">
    <source>
        <dbReference type="Pfam" id="PF09990"/>
    </source>
</evidence>
<dbReference type="InterPro" id="IPR019251">
    <property type="entry name" value="DUF2231_TM"/>
</dbReference>
<evidence type="ECO:0000313" key="4">
    <source>
        <dbReference type="Proteomes" id="UP000054742"/>
    </source>
</evidence>
<keyword evidence="4" id="KW-1185">Reference proteome</keyword>
<dbReference type="OrthoDB" id="5574313at2"/>
<dbReference type="Pfam" id="PF09990">
    <property type="entry name" value="DUF2231"/>
    <property type="match status" value="1"/>
</dbReference>
<feature type="domain" description="DUF2231" evidence="2">
    <location>
        <begin position="9"/>
        <end position="150"/>
    </location>
</feature>
<dbReference type="RefSeq" id="WP_010652846.1">
    <property type="nucleotide sequence ID" value="NZ_CAAAHU010000002.1"/>
</dbReference>
<feature type="transmembrane region" description="Helical" evidence="1">
    <location>
        <begin position="92"/>
        <end position="112"/>
    </location>
</feature>
<feature type="transmembrane region" description="Helical" evidence="1">
    <location>
        <begin position="53"/>
        <end position="72"/>
    </location>
</feature>
<sequence>MIEIIPNWHPIFVHFTVALFTISTLLYALVYLASYTRWKTHLFVVEFEIVARWCLWLGALSTLTTVAAGFYAYYTVKHDEVMHAAKVIHRNWALVTASTILLMACWSVLRYSKTQKPTLAFLIALFIVQALLLTTAWHGGELVYRYGYGVLVPTQAQKAVLQH</sequence>
<dbReference type="PATRIC" id="fig|29422.6.peg.1889"/>
<accession>A0A0W0SCY6</accession>
<comment type="caution">
    <text evidence="3">The sequence shown here is derived from an EMBL/GenBank/DDBJ whole genome shotgun (WGS) entry which is preliminary data.</text>
</comment>
<evidence type="ECO:0000313" key="3">
    <source>
        <dbReference type="EMBL" id="KTC81255.1"/>
    </source>
</evidence>
<feature type="transmembrane region" description="Helical" evidence="1">
    <location>
        <begin position="12"/>
        <end position="32"/>
    </location>
</feature>
<reference evidence="3 4" key="1">
    <citation type="submission" date="2015-11" db="EMBL/GenBank/DDBJ databases">
        <title>Genomic analysis of 38 Legionella species identifies large and diverse effector repertoires.</title>
        <authorList>
            <person name="Burstein D."/>
            <person name="Amaro F."/>
            <person name="Zusman T."/>
            <person name="Lifshitz Z."/>
            <person name="Cohen O."/>
            <person name="Gilbert J.A."/>
            <person name="Pupko T."/>
            <person name="Shuman H.A."/>
            <person name="Segal G."/>
        </authorList>
    </citation>
    <scope>NUCLEOTIDE SEQUENCE [LARGE SCALE GENOMIC DNA]</scope>
    <source>
        <strain evidence="3 4">ATCC 43878</strain>
    </source>
</reference>
<dbReference type="STRING" id="29422.Lbru_1775"/>
<organism evidence="3 4">
    <name type="scientific">Legionella brunensis</name>
    <dbReference type="NCBI Taxonomy" id="29422"/>
    <lineage>
        <taxon>Bacteria</taxon>
        <taxon>Pseudomonadati</taxon>
        <taxon>Pseudomonadota</taxon>
        <taxon>Gammaproteobacteria</taxon>
        <taxon>Legionellales</taxon>
        <taxon>Legionellaceae</taxon>
        <taxon>Legionella</taxon>
    </lineage>
</organism>
<keyword evidence="1" id="KW-0472">Membrane</keyword>
<keyword evidence="1" id="KW-0812">Transmembrane</keyword>
<protein>
    <recommendedName>
        <fullName evidence="2">DUF2231 domain-containing protein</fullName>
    </recommendedName>
</protein>
<dbReference type="Proteomes" id="UP000054742">
    <property type="component" value="Unassembled WGS sequence"/>
</dbReference>
<gene>
    <name evidence="3" type="ORF">Lbru_1775</name>
</gene>
<proteinExistence type="predicted"/>
<name>A0A0W0SCY6_9GAMM</name>
<dbReference type="AlphaFoldDB" id="A0A0W0SCY6"/>